<evidence type="ECO:0000256" key="1">
    <source>
        <dbReference type="SAM" id="MobiDB-lite"/>
    </source>
</evidence>
<comment type="caution">
    <text evidence="2">The sequence shown here is derived from an EMBL/GenBank/DDBJ whole genome shotgun (WGS) entry which is preliminary data.</text>
</comment>
<evidence type="ECO:0000313" key="3">
    <source>
        <dbReference type="Proteomes" id="UP000238270"/>
    </source>
</evidence>
<dbReference type="Proteomes" id="UP000238270">
    <property type="component" value="Unassembled WGS sequence"/>
</dbReference>
<reference evidence="2 3" key="1">
    <citation type="submission" date="2016-08" db="EMBL/GenBank/DDBJ databases">
        <title>Evolution of the type three secretion system and type three effector repertoires in Xanthomonas.</title>
        <authorList>
            <person name="Merda D."/>
            <person name="Briand M."/>
            <person name="Bosis E."/>
            <person name="Rousseau C."/>
            <person name="Portier P."/>
            <person name="Jacques M.-A."/>
            <person name="Fischer-Le Saux M."/>
        </authorList>
    </citation>
    <scope>NUCLEOTIDE SEQUENCE [LARGE SCALE GENOMIC DNA]</scope>
    <source>
        <strain evidence="2 3">CFBP 3122</strain>
    </source>
</reference>
<protein>
    <submittedName>
        <fullName evidence="2">Uncharacterized protein</fullName>
    </submittedName>
</protein>
<proteinExistence type="predicted"/>
<feature type="compositionally biased region" description="Basic and acidic residues" evidence="1">
    <location>
        <begin position="8"/>
        <end position="20"/>
    </location>
</feature>
<feature type="region of interest" description="Disordered" evidence="1">
    <location>
        <begin position="1"/>
        <end position="64"/>
    </location>
</feature>
<dbReference type="AlphaFoldDB" id="A0A2S6Z824"/>
<gene>
    <name evidence="2" type="ORF">XaplCFBP3122_04605</name>
</gene>
<dbReference type="EMBL" id="MIGV01000003">
    <property type="protein sequence ID" value="PPT77925.1"/>
    <property type="molecule type" value="Genomic_DNA"/>
</dbReference>
<sequence>MGAACQHFPDRQRHVADATQKRRARAPGPDPPPSTPGLSPGTRVRQSPHCAASRNADATAPATA</sequence>
<evidence type="ECO:0000313" key="2">
    <source>
        <dbReference type="EMBL" id="PPT77925.1"/>
    </source>
</evidence>
<name>A0A2S6Z824_9XANT</name>
<accession>A0A2S6Z824</accession>
<organism evidence="2 3">
    <name type="scientific">Xanthomonas arboricola pv. populi</name>
    <dbReference type="NCBI Taxonomy" id="487823"/>
    <lineage>
        <taxon>Bacteria</taxon>
        <taxon>Pseudomonadati</taxon>
        <taxon>Pseudomonadota</taxon>
        <taxon>Gammaproteobacteria</taxon>
        <taxon>Lysobacterales</taxon>
        <taxon>Lysobacteraceae</taxon>
        <taxon>Xanthomonas</taxon>
    </lineage>
</organism>